<accession>A0ABS8CNM9</accession>
<dbReference type="RefSeq" id="WP_226935337.1">
    <property type="nucleotide sequence ID" value="NZ_JACDXX010000008.1"/>
</dbReference>
<protein>
    <submittedName>
        <fullName evidence="5">GntR family transcriptional regulator</fullName>
    </submittedName>
</protein>
<dbReference type="Pfam" id="PF07702">
    <property type="entry name" value="UTRA"/>
    <property type="match status" value="1"/>
</dbReference>
<sequence>MAAPLYQTVIDRIIAQISSGELLPGSMLPSEMQIAAETGVSQGTARKSLMVLEQLGIVKREQGRGTFVTARTPDNALFNFFRLREPDGTTVRPELLSEAVLSRDSTEAERSILDDAPAMVYEIRRLRSLKGIPSVIETAVVSASRFAGLAMRAPLPNTLYVLYQQNYGCIILRADESITAIEASPEVAKALNLRPGAPVLQIDRVAFDIMGRAVECRQSLCRTEGLIYQVSLT</sequence>
<dbReference type="SMART" id="SM00345">
    <property type="entry name" value="HTH_GNTR"/>
    <property type="match status" value="1"/>
</dbReference>
<dbReference type="Gene3D" id="1.10.10.10">
    <property type="entry name" value="Winged helix-like DNA-binding domain superfamily/Winged helix DNA-binding domain"/>
    <property type="match status" value="1"/>
</dbReference>
<dbReference type="InterPro" id="IPR036388">
    <property type="entry name" value="WH-like_DNA-bd_sf"/>
</dbReference>
<keyword evidence="1" id="KW-0805">Transcription regulation</keyword>
<organism evidence="5 6">
    <name type="scientific">Pseudogemmobacter faecipullorum</name>
    <dbReference type="NCBI Taxonomy" id="2755041"/>
    <lineage>
        <taxon>Bacteria</taxon>
        <taxon>Pseudomonadati</taxon>
        <taxon>Pseudomonadota</taxon>
        <taxon>Alphaproteobacteria</taxon>
        <taxon>Rhodobacterales</taxon>
        <taxon>Paracoccaceae</taxon>
        <taxon>Pseudogemmobacter</taxon>
    </lineage>
</organism>
<dbReference type="CDD" id="cd07377">
    <property type="entry name" value="WHTH_GntR"/>
    <property type="match status" value="1"/>
</dbReference>
<reference evidence="5 6" key="1">
    <citation type="submission" date="2020-07" db="EMBL/GenBank/DDBJ databases">
        <title>Pseudogemmobacter sp. nov., isolated from poultry manure in Taiwan.</title>
        <authorList>
            <person name="Lin S.-Y."/>
            <person name="Tang Y.-S."/>
            <person name="Young C.-C."/>
        </authorList>
    </citation>
    <scope>NUCLEOTIDE SEQUENCE [LARGE SCALE GENOMIC DNA]</scope>
    <source>
        <strain evidence="5 6">CC-YST710</strain>
    </source>
</reference>
<keyword evidence="3" id="KW-0804">Transcription</keyword>
<proteinExistence type="predicted"/>
<evidence type="ECO:0000313" key="5">
    <source>
        <dbReference type="EMBL" id="MCB5410435.1"/>
    </source>
</evidence>
<dbReference type="PROSITE" id="PS50949">
    <property type="entry name" value="HTH_GNTR"/>
    <property type="match status" value="1"/>
</dbReference>
<dbReference type="InterPro" id="IPR036390">
    <property type="entry name" value="WH_DNA-bd_sf"/>
</dbReference>
<comment type="caution">
    <text evidence="5">The sequence shown here is derived from an EMBL/GenBank/DDBJ whole genome shotgun (WGS) entry which is preliminary data.</text>
</comment>
<dbReference type="EMBL" id="JACDXX010000008">
    <property type="protein sequence ID" value="MCB5410435.1"/>
    <property type="molecule type" value="Genomic_DNA"/>
</dbReference>
<dbReference type="PANTHER" id="PTHR44846:SF1">
    <property type="entry name" value="MANNOSYL-D-GLYCERATE TRANSPORT_METABOLISM SYSTEM REPRESSOR MNGR-RELATED"/>
    <property type="match status" value="1"/>
</dbReference>
<dbReference type="InterPro" id="IPR011663">
    <property type="entry name" value="UTRA"/>
</dbReference>
<dbReference type="Proteomes" id="UP001198571">
    <property type="component" value="Unassembled WGS sequence"/>
</dbReference>
<keyword evidence="6" id="KW-1185">Reference proteome</keyword>
<gene>
    <name evidence="5" type="ORF">H0485_10525</name>
</gene>
<dbReference type="PRINTS" id="PR00035">
    <property type="entry name" value="HTHGNTR"/>
</dbReference>
<dbReference type="SUPFAM" id="SSF64288">
    <property type="entry name" value="Chorismate lyase-like"/>
    <property type="match status" value="1"/>
</dbReference>
<name>A0ABS8CNM9_9RHOB</name>
<dbReference type="InterPro" id="IPR050679">
    <property type="entry name" value="Bact_HTH_transcr_reg"/>
</dbReference>
<dbReference type="InterPro" id="IPR028978">
    <property type="entry name" value="Chorismate_lyase_/UTRA_dom_sf"/>
</dbReference>
<dbReference type="SUPFAM" id="SSF46785">
    <property type="entry name" value="Winged helix' DNA-binding domain"/>
    <property type="match status" value="1"/>
</dbReference>
<dbReference type="InterPro" id="IPR000524">
    <property type="entry name" value="Tscrpt_reg_HTH_GntR"/>
</dbReference>
<dbReference type="SMART" id="SM00866">
    <property type="entry name" value="UTRA"/>
    <property type="match status" value="1"/>
</dbReference>
<keyword evidence="2" id="KW-0238">DNA-binding</keyword>
<evidence type="ECO:0000256" key="2">
    <source>
        <dbReference type="ARBA" id="ARBA00023125"/>
    </source>
</evidence>
<dbReference type="Gene3D" id="3.40.1410.10">
    <property type="entry name" value="Chorismate lyase-like"/>
    <property type="match status" value="1"/>
</dbReference>
<evidence type="ECO:0000313" key="6">
    <source>
        <dbReference type="Proteomes" id="UP001198571"/>
    </source>
</evidence>
<dbReference type="Pfam" id="PF00392">
    <property type="entry name" value="GntR"/>
    <property type="match status" value="1"/>
</dbReference>
<evidence type="ECO:0000259" key="4">
    <source>
        <dbReference type="PROSITE" id="PS50949"/>
    </source>
</evidence>
<evidence type="ECO:0000256" key="3">
    <source>
        <dbReference type="ARBA" id="ARBA00023163"/>
    </source>
</evidence>
<feature type="domain" description="HTH gntR-type" evidence="4">
    <location>
        <begin position="3"/>
        <end position="71"/>
    </location>
</feature>
<evidence type="ECO:0000256" key="1">
    <source>
        <dbReference type="ARBA" id="ARBA00023015"/>
    </source>
</evidence>
<dbReference type="PANTHER" id="PTHR44846">
    <property type="entry name" value="MANNOSYL-D-GLYCERATE TRANSPORT/METABOLISM SYSTEM REPRESSOR MNGR-RELATED"/>
    <property type="match status" value="1"/>
</dbReference>